<evidence type="ECO:0000313" key="12">
    <source>
        <dbReference type="Proteomes" id="UP000284109"/>
    </source>
</evidence>
<evidence type="ECO:0000256" key="8">
    <source>
        <dbReference type="PIRNR" id="PIRNR006351"/>
    </source>
</evidence>
<dbReference type="PANTHER" id="PTHR33989:SF4">
    <property type="entry name" value="PTS SYSTEM N,N'-DIACETYLCHITOBIOSE-SPECIFIC EIIC COMPONENT"/>
    <property type="match status" value="1"/>
</dbReference>
<comment type="subcellular location">
    <subcellularLocation>
        <location evidence="1">Cell membrane</location>
        <topology evidence="1">Multi-pass membrane protein</topology>
    </subcellularLocation>
</comment>
<evidence type="ECO:0000313" key="11">
    <source>
        <dbReference type="EMBL" id="RHW52329.1"/>
    </source>
</evidence>
<dbReference type="RefSeq" id="WP_118900263.1">
    <property type="nucleotide sequence ID" value="NZ_QOCR01000001.1"/>
</dbReference>
<feature type="transmembrane region" description="Helical" evidence="9">
    <location>
        <begin position="271"/>
        <end position="292"/>
    </location>
</feature>
<comment type="caution">
    <text evidence="11">The sequence shown here is derived from an EMBL/GenBank/DDBJ whole genome shotgun (WGS) entry which is preliminary data.</text>
</comment>
<dbReference type="AlphaFoldDB" id="A0A3R6ZET0"/>
<feature type="transmembrane region" description="Helical" evidence="9">
    <location>
        <begin position="32"/>
        <end position="52"/>
    </location>
</feature>
<keyword evidence="3 8" id="KW-1003">Cell membrane</keyword>
<feature type="transmembrane region" description="Helical" evidence="9">
    <location>
        <begin position="329"/>
        <end position="346"/>
    </location>
</feature>
<dbReference type="GO" id="GO:0005886">
    <property type="term" value="C:plasma membrane"/>
    <property type="evidence" value="ECO:0007669"/>
    <property type="project" value="UniProtKB-SubCell"/>
</dbReference>
<evidence type="ECO:0000256" key="9">
    <source>
        <dbReference type="SAM" id="Phobius"/>
    </source>
</evidence>
<protein>
    <recommendedName>
        <fullName evidence="8">Permease IIC component</fullName>
    </recommendedName>
</protein>
<reference evidence="11 12" key="1">
    <citation type="submission" date="2018-07" db="EMBL/GenBank/DDBJ databases">
        <title>Genome sequences of six Lactobacillus spp. isolated from bumble bee guts.</title>
        <authorList>
            <person name="Motta E.V.S."/>
            <person name="Moran N.A."/>
        </authorList>
    </citation>
    <scope>NUCLEOTIDE SEQUENCE [LARGE SCALE GENOMIC DNA]</scope>
    <source>
        <strain evidence="11 12">BI-1.1</strain>
    </source>
</reference>
<dbReference type="InterPro" id="IPR004796">
    <property type="entry name" value="PTS_IIC_cello"/>
</dbReference>
<evidence type="ECO:0000256" key="1">
    <source>
        <dbReference type="ARBA" id="ARBA00004651"/>
    </source>
</evidence>
<organism evidence="11 12">
    <name type="scientific">Bombilactobacillus bombi</name>
    <dbReference type="NCBI Taxonomy" id="1303590"/>
    <lineage>
        <taxon>Bacteria</taxon>
        <taxon>Bacillati</taxon>
        <taxon>Bacillota</taxon>
        <taxon>Bacilli</taxon>
        <taxon>Lactobacillales</taxon>
        <taxon>Lactobacillaceae</taxon>
        <taxon>Bombilactobacillus</taxon>
    </lineage>
</organism>
<keyword evidence="5 9" id="KW-0812">Transmembrane</keyword>
<dbReference type="GO" id="GO:0008982">
    <property type="term" value="F:protein-N(PI)-phosphohistidine-sugar phosphotransferase activity"/>
    <property type="evidence" value="ECO:0007669"/>
    <property type="project" value="UniProtKB-UniRule"/>
</dbReference>
<dbReference type="InterPro" id="IPR051088">
    <property type="entry name" value="PTS_Sugar-EIIC/EIIB"/>
</dbReference>
<gene>
    <name evidence="11" type="ORF">DS831_03110</name>
</gene>
<evidence type="ECO:0000256" key="6">
    <source>
        <dbReference type="ARBA" id="ARBA00022989"/>
    </source>
</evidence>
<dbReference type="Pfam" id="PF02378">
    <property type="entry name" value="PTS_EIIC"/>
    <property type="match status" value="1"/>
</dbReference>
<evidence type="ECO:0000256" key="4">
    <source>
        <dbReference type="ARBA" id="ARBA00022597"/>
    </source>
</evidence>
<evidence type="ECO:0000256" key="5">
    <source>
        <dbReference type="ARBA" id="ARBA00022692"/>
    </source>
</evidence>
<proteinExistence type="predicted"/>
<evidence type="ECO:0000259" key="10">
    <source>
        <dbReference type="PROSITE" id="PS51105"/>
    </source>
</evidence>
<feature type="transmembrane region" description="Helical" evidence="9">
    <location>
        <begin position="241"/>
        <end position="259"/>
    </location>
</feature>
<dbReference type="InterPro" id="IPR003352">
    <property type="entry name" value="PTS_EIIC"/>
</dbReference>
<evidence type="ECO:0000256" key="3">
    <source>
        <dbReference type="ARBA" id="ARBA00022475"/>
    </source>
</evidence>
<feature type="transmembrane region" description="Helical" evidence="9">
    <location>
        <begin position="367"/>
        <end position="393"/>
    </location>
</feature>
<keyword evidence="6 9" id="KW-1133">Transmembrane helix</keyword>
<name>A0A3R6ZET0_9LACO</name>
<keyword evidence="7 8" id="KW-0472">Membrane</keyword>
<feature type="transmembrane region" description="Helical" evidence="9">
    <location>
        <begin position="211"/>
        <end position="234"/>
    </location>
</feature>
<dbReference type="Proteomes" id="UP000284109">
    <property type="component" value="Unassembled WGS sequence"/>
</dbReference>
<dbReference type="PIRSF" id="PIRSF006351">
    <property type="entry name" value="PTS_EIIC-Cellobiose"/>
    <property type="match status" value="1"/>
</dbReference>
<dbReference type="OrthoDB" id="1641940at2"/>
<dbReference type="PANTHER" id="PTHR33989">
    <property type="match status" value="1"/>
</dbReference>
<evidence type="ECO:0000256" key="2">
    <source>
        <dbReference type="ARBA" id="ARBA00022448"/>
    </source>
</evidence>
<feature type="transmembrane region" description="Helical" evidence="9">
    <location>
        <begin position="127"/>
        <end position="146"/>
    </location>
</feature>
<dbReference type="PROSITE" id="PS51105">
    <property type="entry name" value="PTS_EIIC_TYPE_3"/>
    <property type="match status" value="1"/>
</dbReference>
<accession>A0A3R6ZET0</accession>
<sequence>MNKFMDFLNNKFAPKAQAIGNNQWILTLKNSILEVLPFILVGSVVSLLNIPGNFWKWWPDFTPVSSFSFGLLSIFVAFLIPFNFMEYKKLKKQRIISGLASISLFLMLLKPKFTGSGSIISFKFNEFGAGGMFVAIIVSIFVSLVFEAFGKFSFFSEDTMIPDFVTAWFDSMLPIGIVIVIGWVLVDILHFDIYNLIQSIFSPLANGADTIYGFTLILFLYCFVYSMGISTWVLAPITQPLMLGGIAANIAAISAGKTATHVFTSEAIFSGWTWIGGVGCTMPLVLMMLFMAKSQRLKALSKACIVPSIFNINEPIVFGTIVWNPYLMIPFWINGIIIPIITWVELKLGLAAIPKALMQMWYIPIPISTWIVSPSIGALILVIINFLVSWIIWFPFFKVYDNQIFKEESSNM</sequence>
<comment type="function">
    <text evidence="8">The phosphoenolpyruvate-dependent sugar phosphotransferase system (PTS), a major carbohydrate active -transport system, catalyzes the phosphorylation of incoming sugar substrates concomitant with their translocation across the cell membrane.</text>
</comment>
<keyword evidence="4 8" id="KW-0762">Sugar transport</keyword>
<dbReference type="InterPro" id="IPR004501">
    <property type="entry name" value="PTS_EIIC_3"/>
</dbReference>
<feature type="transmembrane region" description="Helical" evidence="9">
    <location>
        <begin position="64"/>
        <end position="84"/>
    </location>
</feature>
<dbReference type="GO" id="GO:0009401">
    <property type="term" value="P:phosphoenolpyruvate-dependent sugar phosphotransferase system"/>
    <property type="evidence" value="ECO:0007669"/>
    <property type="project" value="InterPro"/>
</dbReference>
<dbReference type="EMBL" id="QOCR01000001">
    <property type="protein sequence ID" value="RHW52329.1"/>
    <property type="molecule type" value="Genomic_DNA"/>
</dbReference>
<keyword evidence="2 8" id="KW-0813">Transport</keyword>
<feature type="transmembrane region" description="Helical" evidence="9">
    <location>
        <begin position="167"/>
        <end position="191"/>
    </location>
</feature>
<feature type="domain" description="PTS EIIC type-3" evidence="10">
    <location>
        <begin position="8"/>
        <end position="396"/>
    </location>
</feature>
<keyword evidence="12" id="KW-1185">Reference proteome</keyword>
<evidence type="ECO:0000256" key="7">
    <source>
        <dbReference type="ARBA" id="ARBA00023136"/>
    </source>
</evidence>
<dbReference type="GO" id="GO:1902815">
    <property type="term" value="P:N,N'-diacetylchitobiose import"/>
    <property type="evidence" value="ECO:0007669"/>
    <property type="project" value="TreeGrafter"/>
</dbReference>